<evidence type="ECO:0000313" key="2">
    <source>
        <dbReference type="Proteomes" id="UP000094570"/>
    </source>
</evidence>
<dbReference type="OrthoDB" id="47949at2"/>
<evidence type="ECO:0000313" key="1">
    <source>
        <dbReference type="EMBL" id="ODN31138.1"/>
    </source>
</evidence>
<evidence type="ECO:0008006" key="3">
    <source>
        <dbReference type="Google" id="ProtNLM"/>
    </source>
</evidence>
<name>A0A1E3G696_9BACT</name>
<keyword evidence="2" id="KW-1185">Reference proteome</keyword>
<proteinExistence type="predicted"/>
<comment type="caution">
    <text evidence="1">The sequence shown here is derived from an EMBL/GenBank/DDBJ whole genome shotgun (WGS) entry which is preliminary data.</text>
</comment>
<dbReference type="STRING" id="1008305.A4H02_02410"/>
<dbReference type="AlphaFoldDB" id="A0A1E3G696"/>
<organism evidence="1 2">
    <name type="scientific">Fervidobacterium thailandense</name>
    <dbReference type="NCBI Taxonomy" id="1008305"/>
    <lineage>
        <taxon>Bacteria</taxon>
        <taxon>Thermotogati</taxon>
        <taxon>Thermotogota</taxon>
        <taxon>Thermotogae</taxon>
        <taxon>Thermotogales</taxon>
        <taxon>Fervidobacteriaceae</taxon>
        <taxon>Fervidobacterium</taxon>
    </lineage>
</organism>
<protein>
    <recommendedName>
        <fullName evidence="3">DUF1659 domain-containing protein</fullName>
    </recommendedName>
</protein>
<reference evidence="2" key="1">
    <citation type="submission" date="2016-04" db="EMBL/GenBank/DDBJ databases">
        <title>The genome sequence project of a novel Fervidobacterium isolate from a hot spring in Thailand.</title>
        <authorList>
            <person name="Gonzalez J.M."/>
            <person name="Cuecas A."/>
            <person name="Kanoksilapatham W."/>
        </authorList>
    </citation>
    <scope>NUCLEOTIDE SEQUENCE [LARGE SCALE GENOMIC DNA]</scope>
    <source>
        <strain evidence="2">FC2004</strain>
    </source>
</reference>
<dbReference type="RefSeq" id="WP_069292560.1">
    <property type="nucleotide sequence ID" value="NZ_CP140110.1"/>
</dbReference>
<accession>A0A1E3G696</accession>
<dbReference type="EMBL" id="LWAF01000002">
    <property type="protein sequence ID" value="ODN31138.1"/>
    <property type="molecule type" value="Genomic_DNA"/>
</dbReference>
<gene>
    <name evidence="1" type="ORF">A4H02_02410</name>
</gene>
<sequence length="66" mass="7698">MKRVVITWLAGYDESNRPIFRRQTINVPEMFEESNAQNLVELLDKYSKYSCESAQVVITKTVGDER</sequence>
<dbReference type="Proteomes" id="UP000094570">
    <property type="component" value="Unassembled WGS sequence"/>
</dbReference>